<gene>
    <name evidence="3" type="ORF">GCM10007362_24280</name>
</gene>
<evidence type="ECO:0000259" key="2">
    <source>
        <dbReference type="SMART" id="SM00460"/>
    </source>
</evidence>
<dbReference type="SUPFAM" id="SSF54001">
    <property type="entry name" value="Cysteine proteinases"/>
    <property type="match status" value="1"/>
</dbReference>
<feature type="transmembrane region" description="Helical" evidence="1">
    <location>
        <begin position="41"/>
        <end position="62"/>
    </location>
</feature>
<evidence type="ECO:0000313" key="3">
    <source>
        <dbReference type="EMBL" id="GGH78661.1"/>
    </source>
</evidence>
<dbReference type="Gene3D" id="3.10.620.30">
    <property type="match status" value="1"/>
</dbReference>
<dbReference type="InterPro" id="IPR002931">
    <property type="entry name" value="Transglutaminase-like"/>
</dbReference>
<organism evidence="3 4">
    <name type="scientific">Saccharibacillus endophyticus</name>
    <dbReference type="NCBI Taxonomy" id="2060666"/>
    <lineage>
        <taxon>Bacteria</taxon>
        <taxon>Bacillati</taxon>
        <taxon>Bacillota</taxon>
        <taxon>Bacilli</taxon>
        <taxon>Bacillales</taxon>
        <taxon>Paenibacillaceae</taxon>
        <taxon>Saccharibacillus</taxon>
    </lineage>
</organism>
<name>A0ABQ1ZWB6_9BACL</name>
<keyword evidence="1" id="KW-0472">Membrane</keyword>
<dbReference type="RefSeq" id="WP_172243645.1">
    <property type="nucleotide sequence ID" value="NZ_BMDD01000003.1"/>
</dbReference>
<keyword evidence="1" id="KW-0812">Transmembrane</keyword>
<dbReference type="Pfam" id="PF01841">
    <property type="entry name" value="Transglut_core"/>
    <property type="match status" value="1"/>
</dbReference>
<keyword evidence="1" id="KW-1133">Transmembrane helix</keyword>
<feature type="domain" description="Transglutaminase-like" evidence="2">
    <location>
        <begin position="290"/>
        <end position="353"/>
    </location>
</feature>
<reference evidence="4" key="1">
    <citation type="journal article" date="2019" name="Int. J. Syst. Evol. Microbiol.">
        <title>The Global Catalogue of Microorganisms (GCM) 10K type strain sequencing project: providing services to taxonomists for standard genome sequencing and annotation.</title>
        <authorList>
            <consortium name="The Broad Institute Genomics Platform"/>
            <consortium name="The Broad Institute Genome Sequencing Center for Infectious Disease"/>
            <person name="Wu L."/>
            <person name="Ma J."/>
        </authorList>
    </citation>
    <scope>NUCLEOTIDE SEQUENCE [LARGE SCALE GENOMIC DNA]</scope>
    <source>
        <strain evidence="4">CCM 8702</strain>
    </source>
</reference>
<dbReference type="PANTHER" id="PTHR33490">
    <property type="entry name" value="BLR5614 PROTEIN-RELATED"/>
    <property type="match status" value="1"/>
</dbReference>
<accession>A0ABQ1ZWB6</accession>
<dbReference type="EMBL" id="BMDD01000003">
    <property type="protein sequence ID" value="GGH78661.1"/>
    <property type="molecule type" value="Genomic_DNA"/>
</dbReference>
<keyword evidence="4" id="KW-1185">Reference proteome</keyword>
<feature type="transmembrane region" description="Helical" evidence="1">
    <location>
        <begin position="144"/>
        <end position="173"/>
    </location>
</feature>
<dbReference type="InterPro" id="IPR038765">
    <property type="entry name" value="Papain-like_cys_pep_sf"/>
</dbReference>
<dbReference type="Proteomes" id="UP000605427">
    <property type="component" value="Unassembled WGS sequence"/>
</dbReference>
<evidence type="ECO:0000256" key="1">
    <source>
        <dbReference type="SAM" id="Phobius"/>
    </source>
</evidence>
<evidence type="ECO:0000313" key="4">
    <source>
        <dbReference type="Proteomes" id="UP000605427"/>
    </source>
</evidence>
<protein>
    <recommendedName>
        <fullName evidence="2">Transglutaminase-like domain-containing protein</fullName>
    </recommendedName>
</protein>
<feature type="transmembrane region" description="Helical" evidence="1">
    <location>
        <begin position="106"/>
        <end position="123"/>
    </location>
</feature>
<dbReference type="PANTHER" id="PTHR33490:SF3">
    <property type="entry name" value="CONSERVED INTEGRAL MEMBRANE PROTEIN"/>
    <property type="match status" value="1"/>
</dbReference>
<comment type="caution">
    <text evidence="3">The sequence shown here is derived from an EMBL/GenBank/DDBJ whole genome shotgun (WGS) entry which is preliminary data.</text>
</comment>
<proteinExistence type="predicted"/>
<dbReference type="SMART" id="SM00460">
    <property type="entry name" value="TGc"/>
    <property type="match status" value="1"/>
</dbReference>
<sequence>MPSMDVVSLALLAVLMLSVLRGAFLGTRRTAAGLGSMFSRLLLRVLGILAALFLAGWISPYANDWAERTINAMPSGELPQWKSAGYALLGFFTNFALLRIALLFLLIYPVCVLALSLLARWRVPMEETPKKKSKRRKSGAFADRIGGAGLGLIAGAWRSVLLLALLFVVSSIWPGSPLSRYAETSPAYRYTAQTVFQPAAGEWITRKLPVLTASATAELDGILRQKYDAIDRNIPADIARTAKKVAGSGSDREQAEKLYDWVGSRIQYDYDKVDHYENKGIWNEQTPRDTYDARRGVCIDYARLYAVMARSVGLQVRVVTGLGADGQGGYGSHAWNEVYDAGEDRWIELDPTWASGGDWFDREDFADTHIKQSVL</sequence>